<keyword evidence="3" id="KW-1185">Reference proteome</keyword>
<keyword evidence="1" id="KW-1133">Transmembrane helix</keyword>
<evidence type="ECO:0000256" key="1">
    <source>
        <dbReference type="SAM" id="Phobius"/>
    </source>
</evidence>
<gene>
    <name evidence="2" type="ORF">G3569_06035</name>
</gene>
<keyword evidence="1" id="KW-0812">Transmembrane</keyword>
<dbReference type="AlphaFoldDB" id="A0A6M1TAA7"/>
<feature type="transmembrane region" description="Helical" evidence="1">
    <location>
        <begin position="70"/>
        <end position="94"/>
    </location>
</feature>
<protein>
    <submittedName>
        <fullName evidence="2">Uncharacterized protein</fullName>
    </submittedName>
</protein>
<dbReference type="RefSeq" id="WP_165267102.1">
    <property type="nucleotide sequence ID" value="NZ_JAALLS010000006.1"/>
</dbReference>
<name>A0A6M1TAA7_9BACT</name>
<sequence>MSWFKDVIVDITVTATIIATVLIEHSLLFWLLWGYTGLLLLVKLIVLVGDDFLNMMNKAKTEAPKWFSHLLYAINTGTLAYFQQWYLAGAWLLIWTLSFITQRKLDRG</sequence>
<evidence type="ECO:0000313" key="3">
    <source>
        <dbReference type="Proteomes" id="UP000479132"/>
    </source>
</evidence>
<feature type="transmembrane region" description="Helical" evidence="1">
    <location>
        <begin position="29"/>
        <end position="49"/>
    </location>
</feature>
<dbReference type="EMBL" id="JAALLS010000006">
    <property type="protein sequence ID" value="NGP87904.1"/>
    <property type="molecule type" value="Genomic_DNA"/>
</dbReference>
<keyword evidence="1" id="KW-0472">Membrane</keyword>
<evidence type="ECO:0000313" key="2">
    <source>
        <dbReference type="EMBL" id="NGP87904.1"/>
    </source>
</evidence>
<accession>A0A6M1TAA7</accession>
<comment type="caution">
    <text evidence="2">The sequence shown here is derived from an EMBL/GenBank/DDBJ whole genome shotgun (WGS) entry which is preliminary data.</text>
</comment>
<reference evidence="2 3" key="1">
    <citation type="submission" date="2020-02" db="EMBL/GenBank/DDBJ databases">
        <title>Aliifodinibius halophilus 2W32, complete genome.</title>
        <authorList>
            <person name="Li Y."/>
            <person name="Wu S."/>
        </authorList>
    </citation>
    <scope>NUCLEOTIDE SEQUENCE [LARGE SCALE GENOMIC DNA]</scope>
    <source>
        <strain evidence="2 3">2W32</strain>
    </source>
</reference>
<dbReference type="Proteomes" id="UP000479132">
    <property type="component" value="Unassembled WGS sequence"/>
</dbReference>
<proteinExistence type="predicted"/>
<organism evidence="2 3">
    <name type="scientific">Fodinibius halophilus</name>
    <dbReference type="NCBI Taxonomy" id="1736908"/>
    <lineage>
        <taxon>Bacteria</taxon>
        <taxon>Pseudomonadati</taxon>
        <taxon>Balneolota</taxon>
        <taxon>Balneolia</taxon>
        <taxon>Balneolales</taxon>
        <taxon>Balneolaceae</taxon>
        <taxon>Fodinibius</taxon>
    </lineage>
</organism>